<comment type="subcellular location">
    <subcellularLocation>
        <location evidence="8">Cell inner membrane</location>
    </subcellularLocation>
    <subcellularLocation>
        <location evidence="1">Cell membrane</location>
        <topology evidence="1">Multi-pass membrane protein</topology>
    </subcellularLocation>
</comment>
<dbReference type="GO" id="GO:0005886">
    <property type="term" value="C:plasma membrane"/>
    <property type="evidence" value="ECO:0007669"/>
    <property type="project" value="UniProtKB-SubCell"/>
</dbReference>
<dbReference type="PANTHER" id="PTHR37484">
    <property type="entry name" value="ROD SHAPE-DETERMINING PROTEIN MRED"/>
    <property type="match status" value="1"/>
</dbReference>
<dbReference type="InterPro" id="IPR026034">
    <property type="entry name" value="MreD_proteobac"/>
</dbReference>
<evidence type="ECO:0000256" key="6">
    <source>
        <dbReference type="ARBA" id="ARBA00022989"/>
    </source>
</evidence>
<keyword evidence="6 9" id="KW-1133">Transmembrane helix</keyword>
<dbReference type="AlphaFoldDB" id="A0A2T1K7D7"/>
<dbReference type="InterPro" id="IPR007227">
    <property type="entry name" value="Cell_shape_determining_MreD"/>
</dbReference>
<protein>
    <recommendedName>
        <fullName evidence="8">Rod shape-determining protein MreD</fullName>
    </recommendedName>
</protein>
<proteinExistence type="inferred from homology"/>
<dbReference type="Proteomes" id="UP000239866">
    <property type="component" value="Unassembled WGS sequence"/>
</dbReference>
<evidence type="ECO:0000256" key="1">
    <source>
        <dbReference type="ARBA" id="ARBA00004651"/>
    </source>
</evidence>
<dbReference type="PANTHER" id="PTHR37484:SF1">
    <property type="entry name" value="ROD SHAPE-DETERMINING PROTEIN MRED"/>
    <property type="match status" value="1"/>
</dbReference>
<comment type="caution">
    <text evidence="10">The sequence shown here is derived from an EMBL/GenBank/DDBJ whole genome shotgun (WGS) entry which is preliminary data.</text>
</comment>
<sequence>MLSVISYPLFFVTVVLSLVMSISLFPAEWFAYRPEWLGLIVFYWTFRAPGQFGVMVAWCLGLLLDVLESTPLGVNAMGMALIAFLVMTVHQRLRMYPLPQQCVMVFLLLGIDQMLVHFVKQLLGAEDIGFSYLWPAATSALAWPVVSAVLDRLNRKLGWVL</sequence>
<dbReference type="OrthoDB" id="6647425at2"/>
<evidence type="ECO:0000313" key="10">
    <source>
        <dbReference type="EMBL" id="PSF05975.1"/>
    </source>
</evidence>
<organism evidence="10 11">
    <name type="scientific">Marinobacter fuscus</name>
    <dbReference type="NCBI Taxonomy" id="2109942"/>
    <lineage>
        <taxon>Bacteria</taxon>
        <taxon>Pseudomonadati</taxon>
        <taxon>Pseudomonadota</taxon>
        <taxon>Gammaproteobacteria</taxon>
        <taxon>Pseudomonadales</taxon>
        <taxon>Marinobacteraceae</taxon>
        <taxon>Marinobacter</taxon>
    </lineage>
</organism>
<keyword evidence="11" id="KW-1185">Reference proteome</keyword>
<feature type="transmembrane region" description="Helical" evidence="9">
    <location>
        <begin position="6"/>
        <end position="25"/>
    </location>
</feature>
<keyword evidence="7 8" id="KW-0472">Membrane</keyword>
<evidence type="ECO:0000256" key="5">
    <source>
        <dbReference type="ARBA" id="ARBA00022960"/>
    </source>
</evidence>
<evidence type="ECO:0000256" key="9">
    <source>
        <dbReference type="SAM" id="Phobius"/>
    </source>
</evidence>
<keyword evidence="3 8" id="KW-1003">Cell membrane</keyword>
<feature type="transmembrane region" description="Helical" evidence="9">
    <location>
        <begin position="131"/>
        <end position="150"/>
    </location>
</feature>
<feature type="transmembrane region" description="Helical" evidence="9">
    <location>
        <begin position="37"/>
        <end position="64"/>
    </location>
</feature>
<evidence type="ECO:0000256" key="4">
    <source>
        <dbReference type="ARBA" id="ARBA00022692"/>
    </source>
</evidence>
<dbReference type="Pfam" id="PF04093">
    <property type="entry name" value="MreD"/>
    <property type="match status" value="1"/>
</dbReference>
<dbReference type="EMBL" id="PXNP01000085">
    <property type="protein sequence ID" value="PSF05975.1"/>
    <property type="molecule type" value="Genomic_DNA"/>
</dbReference>
<dbReference type="NCBIfam" id="TIGR03426">
    <property type="entry name" value="shape_MreD"/>
    <property type="match status" value="1"/>
</dbReference>
<evidence type="ECO:0000256" key="3">
    <source>
        <dbReference type="ARBA" id="ARBA00022475"/>
    </source>
</evidence>
<evidence type="ECO:0000256" key="2">
    <source>
        <dbReference type="ARBA" id="ARBA00007776"/>
    </source>
</evidence>
<comment type="function">
    <text evidence="8">Involved in formation of the rod shape of the cell. May also contribute to regulation of formation of penicillin-binding proteins.</text>
</comment>
<keyword evidence="5 8" id="KW-0133">Cell shape</keyword>
<keyword evidence="8" id="KW-0997">Cell inner membrane</keyword>
<name>A0A2T1K7D7_9GAMM</name>
<dbReference type="PIRSF" id="PIRSF018472">
    <property type="entry name" value="MreD_proteobac"/>
    <property type="match status" value="1"/>
</dbReference>
<evidence type="ECO:0000256" key="7">
    <source>
        <dbReference type="ARBA" id="ARBA00023136"/>
    </source>
</evidence>
<evidence type="ECO:0000256" key="8">
    <source>
        <dbReference type="PIRNR" id="PIRNR018472"/>
    </source>
</evidence>
<feature type="transmembrane region" description="Helical" evidence="9">
    <location>
        <begin position="70"/>
        <end position="90"/>
    </location>
</feature>
<comment type="similarity">
    <text evidence="2 8">Belongs to the MreD family.</text>
</comment>
<accession>A0A2T1K7D7</accession>
<keyword evidence="4 9" id="KW-0812">Transmembrane</keyword>
<evidence type="ECO:0000313" key="11">
    <source>
        <dbReference type="Proteomes" id="UP000239866"/>
    </source>
</evidence>
<gene>
    <name evidence="10" type="primary">mreD</name>
    <name evidence="10" type="ORF">C7H09_11570</name>
</gene>
<dbReference type="RefSeq" id="WP_106762755.1">
    <property type="nucleotide sequence ID" value="NZ_PXNP01000085.1"/>
</dbReference>
<reference evidence="10 11" key="1">
    <citation type="submission" date="2018-03" db="EMBL/GenBank/DDBJ databases">
        <title>Marinobacter brunus sp. nov., a marine bacterium of Gamma-proteobacteria isolated from the surface seawater of the South China Sea.</title>
        <authorList>
            <person name="Cheng H."/>
            <person name="Wu Y.-H."/>
            <person name="Xamxidin M."/>
            <person name="Xu X.-W."/>
        </authorList>
    </citation>
    <scope>NUCLEOTIDE SEQUENCE [LARGE SCALE GENOMIC DNA]</scope>
    <source>
        <strain evidence="10 11">NH169-3</strain>
    </source>
</reference>
<dbReference type="GO" id="GO:0008360">
    <property type="term" value="P:regulation of cell shape"/>
    <property type="evidence" value="ECO:0007669"/>
    <property type="project" value="UniProtKB-UniRule"/>
</dbReference>